<sequence length="198" mass="23075">MQNNVILAESTLENVEKNYTFIVANVETEFTKSVVLLRIEYENISTTELVRNYSAFPVPYLPSEIYCTPRALIPEMFRSVGSNQGSQDPDIDYIQSWAVVDPKLYLYFLEYQCFQQQYKFRQKIAALENMIWVIRYESLEYRDTALNLLAYCLKKKGFLVEAYKVLSRSLKLRNHKNAAKWQIGCLVNTAFRSLGSIC</sequence>
<evidence type="ECO:0000313" key="1">
    <source>
        <dbReference type="EMBL" id="KAL3860632.1"/>
    </source>
</evidence>
<comment type="caution">
    <text evidence="1">The sequence shown here is derived from an EMBL/GenBank/DDBJ whole genome shotgun (WGS) entry which is preliminary data.</text>
</comment>
<accession>A0ABD3VJ97</accession>
<organism evidence="1 2">
    <name type="scientific">Sinanodonta woodiana</name>
    <name type="common">Chinese pond mussel</name>
    <name type="synonym">Anodonta woodiana</name>
    <dbReference type="NCBI Taxonomy" id="1069815"/>
    <lineage>
        <taxon>Eukaryota</taxon>
        <taxon>Metazoa</taxon>
        <taxon>Spiralia</taxon>
        <taxon>Lophotrochozoa</taxon>
        <taxon>Mollusca</taxon>
        <taxon>Bivalvia</taxon>
        <taxon>Autobranchia</taxon>
        <taxon>Heteroconchia</taxon>
        <taxon>Palaeoheterodonta</taxon>
        <taxon>Unionida</taxon>
        <taxon>Unionoidea</taxon>
        <taxon>Unionidae</taxon>
        <taxon>Unioninae</taxon>
        <taxon>Sinanodonta</taxon>
    </lineage>
</organism>
<protein>
    <submittedName>
        <fullName evidence="1">Uncharacterized protein</fullName>
    </submittedName>
</protein>
<dbReference type="AlphaFoldDB" id="A0ABD3VJ97"/>
<evidence type="ECO:0000313" key="2">
    <source>
        <dbReference type="Proteomes" id="UP001634394"/>
    </source>
</evidence>
<keyword evidence="2" id="KW-1185">Reference proteome</keyword>
<gene>
    <name evidence="1" type="ORF">ACJMK2_010728</name>
</gene>
<dbReference type="EMBL" id="JBJQND010000012">
    <property type="protein sequence ID" value="KAL3860632.1"/>
    <property type="molecule type" value="Genomic_DNA"/>
</dbReference>
<dbReference type="Proteomes" id="UP001634394">
    <property type="component" value="Unassembled WGS sequence"/>
</dbReference>
<name>A0ABD3VJ97_SINWO</name>
<reference evidence="1 2" key="1">
    <citation type="submission" date="2024-11" db="EMBL/GenBank/DDBJ databases">
        <title>Chromosome-level genome assembly of the freshwater bivalve Anodonta woodiana.</title>
        <authorList>
            <person name="Chen X."/>
        </authorList>
    </citation>
    <scope>NUCLEOTIDE SEQUENCE [LARGE SCALE GENOMIC DNA]</scope>
    <source>
        <strain evidence="1">MN2024</strain>
        <tissue evidence="1">Gills</tissue>
    </source>
</reference>
<proteinExistence type="predicted"/>